<feature type="compositionally biased region" description="Low complexity" evidence="1">
    <location>
        <begin position="10"/>
        <end position="22"/>
    </location>
</feature>
<feature type="compositionally biased region" description="Polar residues" evidence="1">
    <location>
        <begin position="81"/>
        <end position="102"/>
    </location>
</feature>
<organism evidence="3 4">
    <name type="scientific">Salinomyces thailandicus</name>
    <dbReference type="NCBI Taxonomy" id="706561"/>
    <lineage>
        <taxon>Eukaryota</taxon>
        <taxon>Fungi</taxon>
        <taxon>Dikarya</taxon>
        <taxon>Ascomycota</taxon>
        <taxon>Pezizomycotina</taxon>
        <taxon>Dothideomycetes</taxon>
        <taxon>Dothideomycetidae</taxon>
        <taxon>Mycosphaerellales</taxon>
        <taxon>Teratosphaeriaceae</taxon>
        <taxon>Salinomyces</taxon>
    </lineage>
</organism>
<proteinExistence type="predicted"/>
<feature type="region of interest" description="Disordered" evidence="1">
    <location>
        <begin position="1"/>
        <end position="108"/>
    </location>
</feature>
<dbReference type="InterPro" id="IPR046347">
    <property type="entry name" value="bZIP_sf"/>
</dbReference>
<reference evidence="3 4" key="1">
    <citation type="submission" date="2017-03" db="EMBL/GenBank/DDBJ databases">
        <title>Genomes of endolithic fungi from Antarctica.</title>
        <authorList>
            <person name="Coleine C."/>
            <person name="Masonjones S."/>
            <person name="Stajich J.E."/>
        </authorList>
    </citation>
    <scope>NUCLEOTIDE SEQUENCE [LARGE SCALE GENOMIC DNA]</scope>
    <source>
        <strain evidence="3 4">CCFEE 6315</strain>
    </source>
</reference>
<keyword evidence="4" id="KW-1185">Reference proteome</keyword>
<dbReference type="GO" id="GO:0003700">
    <property type="term" value="F:DNA-binding transcription factor activity"/>
    <property type="evidence" value="ECO:0007669"/>
    <property type="project" value="InterPro"/>
</dbReference>
<accession>A0A4V5N347</accession>
<dbReference type="CDD" id="cd14688">
    <property type="entry name" value="bZIP_YAP"/>
    <property type="match status" value="1"/>
</dbReference>
<dbReference type="PROSITE" id="PS00036">
    <property type="entry name" value="BZIP_BASIC"/>
    <property type="match status" value="1"/>
</dbReference>
<dbReference type="Gene3D" id="1.20.5.170">
    <property type="match status" value="1"/>
</dbReference>
<evidence type="ECO:0000259" key="2">
    <source>
        <dbReference type="PROSITE" id="PS00036"/>
    </source>
</evidence>
<dbReference type="PANTHER" id="PTHR39607">
    <property type="entry name" value="XANTHOCILLIN BIOSYNTHESIS CLUSTER TRANSCRIPTION FACTOR XANC-RELATED"/>
    <property type="match status" value="1"/>
</dbReference>
<dbReference type="AlphaFoldDB" id="A0A4V5N347"/>
<dbReference type="SUPFAM" id="SSF57959">
    <property type="entry name" value="Leucine zipper domain"/>
    <property type="match status" value="1"/>
</dbReference>
<evidence type="ECO:0000256" key="1">
    <source>
        <dbReference type="SAM" id="MobiDB-lite"/>
    </source>
</evidence>
<feature type="domain" description="BZIP" evidence="2">
    <location>
        <begin position="37"/>
        <end position="52"/>
    </location>
</feature>
<evidence type="ECO:0000313" key="4">
    <source>
        <dbReference type="Proteomes" id="UP000308549"/>
    </source>
</evidence>
<dbReference type="InterPro" id="IPR004827">
    <property type="entry name" value="bZIP"/>
</dbReference>
<dbReference type="Proteomes" id="UP000308549">
    <property type="component" value="Unassembled WGS sequence"/>
</dbReference>
<feature type="region of interest" description="Disordered" evidence="1">
    <location>
        <begin position="235"/>
        <end position="259"/>
    </location>
</feature>
<dbReference type="OrthoDB" id="194358at2759"/>
<sequence length="259" mass="28751">MQATPKHYPTAHSTSSAFSASANPNEDWTKISDLAERRRIQNRIAQRNYRKKLKRRLEDLEKRAGSSSASPEQRHAELSQEETASNASSVGHSRQRSTSNQMARDRMPEVLNQQYVLPSDDRSMFSQQYTRQLSTSPPPFSYTAMPTAANTEFASYAAPGYCGIQSAVTNMPFYPQYLPPLRQHPGVPSMANHQIKQEFCDDMSPFSMSYASMAGVDVPAAQSYHDVAAYTPSLSDYHSSAGSPPESTPHTPPMQAYSS</sequence>
<feature type="compositionally biased region" description="Basic and acidic residues" evidence="1">
    <location>
        <begin position="27"/>
        <end position="39"/>
    </location>
</feature>
<dbReference type="EMBL" id="NAJL01000080">
    <property type="protein sequence ID" value="TKA22239.1"/>
    <property type="molecule type" value="Genomic_DNA"/>
</dbReference>
<comment type="caution">
    <text evidence="3">The sequence shown here is derived from an EMBL/GenBank/DDBJ whole genome shotgun (WGS) entry which is preliminary data.</text>
</comment>
<gene>
    <name evidence="3" type="ORF">B0A50_08108</name>
</gene>
<dbReference type="InterPro" id="IPR052635">
    <property type="entry name" value="Sec_Metab_Biosynth_Reg"/>
</dbReference>
<name>A0A4V5N347_9PEZI</name>
<evidence type="ECO:0000313" key="3">
    <source>
        <dbReference type="EMBL" id="TKA22239.1"/>
    </source>
</evidence>
<protein>
    <recommendedName>
        <fullName evidence="2">BZIP domain-containing protein</fullName>
    </recommendedName>
</protein>
<dbReference type="PANTHER" id="PTHR39607:SF1">
    <property type="entry name" value="B-ZIP TRANSCRIPTION FACTOR (EUROFUNG)"/>
    <property type="match status" value="1"/>
</dbReference>